<feature type="region of interest" description="Disordered" evidence="1">
    <location>
        <begin position="114"/>
        <end position="169"/>
    </location>
</feature>
<protein>
    <submittedName>
        <fullName evidence="2">Uncharacterized protein</fullName>
    </submittedName>
</protein>
<dbReference type="EMBL" id="BTSY01000007">
    <property type="protein sequence ID" value="GMT36838.1"/>
    <property type="molecule type" value="Genomic_DNA"/>
</dbReference>
<evidence type="ECO:0000256" key="1">
    <source>
        <dbReference type="SAM" id="MobiDB-lite"/>
    </source>
</evidence>
<proteinExistence type="predicted"/>
<feature type="region of interest" description="Disordered" evidence="1">
    <location>
        <begin position="1"/>
        <end position="48"/>
    </location>
</feature>
<feature type="compositionally biased region" description="Basic and acidic residues" evidence="1">
    <location>
        <begin position="130"/>
        <end position="154"/>
    </location>
</feature>
<accession>A0AAV5X2L8</accession>
<reference evidence="2" key="1">
    <citation type="submission" date="2023-10" db="EMBL/GenBank/DDBJ databases">
        <title>Genome assembly of Pristionchus species.</title>
        <authorList>
            <person name="Yoshida K."/>
            <person name="Sommer R.J."/>
        </authorList>
    </citation>
    <scope>NUCLEOTIDE SEQUENCE</scope>
    <source>
        <strain evidence="2">RS5133</strain>
    </source>
</reference>
<keyword evidence="3" id="KW-1185">Reference proteome</keyword>
<name>A0AAV5X2L8_9BILA</name>
<sequence length="169" mass="18120">MSSPSSESPMCPPPVLGVFMASSTRRPHSILVRSDSTGSQNSRRMRPVSLAWSQEDILLSPTSPKLAARAAEVESPTGPTGGGQRSASPLSSPRQAASLAVITEDLDEEVHQVAFPKSSAKKKQIAAPREVPEVRIESVEEVEKQKNESDDRKSAASSLSSLSVDDHRF</sequence>
<gene>
    <name evidence="2" type="ORF">PFISCL1PPCAC_28135</name>
</gene>
<feature type="region of interest" description="Disordered" evidence="1">
    <location>
        <begin position="63"/>
        <end position="98"/>
    </location>
</feature>
<dbReference type="AlphaFoldDB" id="A0AAV5X2L8"/>
<evidence type="ECO:0000313" key="2">
    <source>
        <dbReference type="EMBL" id="GMT36838.1"/>
    </source>
</evidence>
<comment type="caution">
    <text evidence="2">The sequence shown here is derived from an EMBL/GenBank/DDBJ whole genome shotgun (WGS) entry which is preliminary data.</text>
</comment>
<dbReference type="Proteomes" id="UP001432322">
    <property type="component" value="Unassembled WGS sequence"/>
</dbReference>
<evidence type="ECO:0000313" key="3">
    <source>
        <dbReference type="Proteomes" id="UP001432322"/>
    </source>
</evidence>
<feature type="compositionally biased region" description="Polar residues" evidence="1">
    <location>
        <begin position="85"/>
        <end position="95"/>
    </location>
</feature>
<organism evidence="2 3">
    <name type="scientific">Pristionchus fissidentatus</name>
    <dbReference type="NCBI Taxonomy" id="1538716"/>
    <lineage>
        <taxon>Eukaryota</taxon>
        <taxon>Metazoa</taxon>
        <taxon>Ecdysozoa</taxon>
        <taxon>Nematoda</taxon>
        <taxon>Chromadorea</taxon>
        <taxon>Rhabditida</taxon>
        <taxon>Rhabditina</taxon>
        <taxon>Diplogasteromorpha</taxon>
        <taxon>Diplogasteroidea</taxon>
        <taxon>Neodiplogasteridae</taxon>
        <taxon>Pristionchus</taxon>
    </lineage>
</organism>